<dbReference type="Gene3D" id="3.20.20.80">
    <property type="entry name" value="Glycosidases"/>
    <property type="match status" value="1"/>
</dbReference>
<dbReference type="SUPFAM" id="SSF51011">
    <property type="entry name" value="Glycosyl hydrolase domain"/>
    <property type="match status" value="1"/>
</dbReference>
<reference evidence="4" key="1">
    <citation type="submission" date="2022-08" db="EMBL/GenBank/DDBJ databases">
        <title>Novel Bdellovibrio Species Isolated from Svalbard: Designation Bdellovibrio svalbardensis.</title>
        <authorList>
            <person name="Mitchell R.J."/>
            <person name="Choi S.Y."/>
        </authorList>
    </citation>
    <scope>NUCLEOTIDE SEQUENCE</scope>
    <source>
        <strain evidence="4">PAP01</strain>
    </source>
</reference>
<proteinExistence type="inferred from homology"/>
<evidence type="ECO:0000313" key="4">
    <source>
        <dbReference type="EMBL" id="MDG0817225.1"/>
    </source>
</evidence>
<organism evidence="4 5">
    <name type="scientific">Bdellovibrio svalbardensis</name>
    <dbReference type="NCBI Taxonomy" id="2972972"/>
    <lineage>
        <taxon>Bacteria</taxon>
        <taxon>Pseudomonadati</taxon>
        <taxon>Bdellovibrionota</taxon>
        <taxon>Bdellovibrionia</taxon>
        <taxon>Bdellovibrionales</taxon>
        <taxon>Pseudobdellovibrionaceae</taxon>
        <taxon>Bdellovibrio</taxon>
    </lineage>
</organism>
<feature type="domain" description="Alpha-1,6-glucosidases pullulanase-type C-terminal" evidence="3">
    <location>
        <begin position="721"/>
        <end position="873"/>
    </location>
</feature>
<dbReference type="Pfam" id="PF02922">
    <property type="entry name" value="CBM_48"/>
    <property type="match status" value="1"/>
</dbReference>
<dbReference type="InterPro" id="IPR024561">
    <property type="entry name" value="Pullul_strch_C"/>
</dbReference>
<evidence type="ECO:0000259" key="3">
    <source>
        <dbReference type="Pfam" id="PF11852"/>
    </source>
</evidence>
<accession>A0ABT6DK26</accession>
<dbReference type="InterPro" id="IPR014756">
    <property type="entry name" value="Ig_E-set"/>
</dbReference>
<feature type="domain" description="Glycoside hydrolase family 13 N-terminal" evidence="2">
    <location>
        <begin position="129"/>
        <end position="215"/>
    </location>
</feature>
<evidence type="ECO:0000256" key="1">
    <source>
        <dbReference type="ARBA" id="ARBA00008061"/>
    </source>
</evidence>
<dbReference type="EMBL" id="JANRMI010000003">
    <property type="protein sequence ID" value="MDG0817225.1"/>
    <property type="molecule type" value="Genomic_DNA"/>
</dbReference>
<dbReference type="CDD" id="cd11341">
    <property type="entry name" value="AmyAc_Pullulanase_LD-like"/>
    <property type="match status" value="1"/>
</dbReference>
<dbReference type="PANTHER" id="PTHR43002">
    <property type="entry name" value="GLYCOGEN DEBRANCHING ENZYME"/>
    <property type="match status" value="1"/>
</dbReference>
<sequence>MLILFFPLFISGIAHGRGGPARAQWLNSQQLLLKLPQGLRATDSTNFVLATGDISLQKNPNKITLPLLEIRNNYALLSSAGVDRATIQELLHHPLKVFVTDNTNQVLDSTAIQYAGLLDEIYAYQGEDLGLTVQGSQMQLKLWAPTALAVRLFLYSSSASDAHQPSQILPMNWQDGVWAATLSQQYQNSFYLYEVTVYQPLTDQIETSLVTDPYSFSLSMNGTMSQLIDVQASDLKPSGWDNLQKPHLNSFKDIVIYELHIRDFSASDETIPFPYRGTYDAFSFPQSNSNRHLRSLGQAGLTHVHLLPFNDFGSVNENKSTWQTVNSGNGNLQDPQDALSRVRATDGFNWGYDPVHFLVPEGSYSIKPDGVSRVREVRDMVQSLNTMGLRVIQDVVFNHTFASGLDRLSVFDKIVPLYYYRLNDEGTTYNTSCCSDTASEHRMMEKLMIDTVRHWARTYKIDGFRFDLMSFHSRDTILKIKDAVRSLTVSDDGVDGSKIYLYGEGWPFGSFYDRNPKAAMTQVNSYGAGVGLFNDRLRDAVRGGTTNSSEKSDQGYATGLYFDFNKEPANRNTPTNLNDQRDKLLHLGDVIKVGLAGNLRDFTFREHLGSVIRGGDLLYRSSQVATSAQPIETINYVSAHDGYTLWDSVQAKAPFYTEGRSPALASVENRQRMHQLAMAIPLLSQGIPFIEAGTEILRSKNGDQDSYDSGDFFNRLDWSGATNHWGEGLPPAWKNYDDWSFWQPRLQTPALQASASLIAQTNNYFKALLRVRQSTSLFKMNSLDEIMSRLTFIDNENRSEPGLIAMILHNDQEALLIFFNSSRDSRIFSDKVMSYAWEIHPLFDSKVDSALSQVVLLPKQSQVQIPGLSTVVLRMSLGNKARLHFRGVR</sequence>
<protein>
    <submittedName>
        <fullName evidence="4">DUF3372 domain-containing protein</fullName>
    </submittedName>
</protein>
<name>A0ABT6DK26_9BACT</name>
<dbReference type="RefSeq" id="WP_277578700.1">
    <property type="nucleotide sequence ID" value="NZ_JANRMI010000003.1"/>
</dbReference>
<dbReference type="Pfam" id="PF11852">
    <property type="entry name" value="Pullul_strch_C"/>
    <property type="match status" value="1"/>
</dbReference>
<gene>
    <name evidence="4" type="ORF">NWE73_12665</name>
</gene>
<evidence type="ECO:0000313" key="5">
    <source>
        <dbReference type="Proteomes" id="UP001152321"/>
    </source>
</evidence>
<dbReference type="InterPro" id="IPR017853">
    <property type="entry name" value="GH"/>
</dbReference>
<evidence type="ECO:0000259" key="2">
    <source>
        <dbReference type="Pfam" id="PF02922"/>
    </source>
</evidence>
<keyword evidence="5" id="KW-1185">Reference proteome</keyword>
<dbReference type="SUPFAM" id="SSF51445">
    <property type="entry name" value="(Trans)glycosidases"/>
    <property type="match status" value="1"/>
</dbReference>
<dbReference type="Gene3D" id="2.60.40.10">
    <property type="entry name" value="Immunoglobulins"/>
    <property type="match status" value="1"/>
</dbReference>
<dbReference type="Proteomes" id="UP001152321">
    <property type="component" value="Unassembled WGS sequence"/>
</dbReference>
<dbReference type="CDD" id="cd02860">
    <property type="entry name" value="E_set_Pullulanase"/>
    <property type="match status" value="1"/>
</dbReference>
<comment type="caution">
    <text evidence="4">The sequence shown here is derived from an EMBL/GenBank/DDBJ whole genome shotgun (WGS) entry which is preliminary data.</text>
</comment>
<dbReference type="InterPro" id="IPR013783">
    <property type="entry name" value="Ig-like_fold"/>
</dbReference>
<dbReference type="InterPro" id="IPR004193">
    <property type="entry name" value="Glyco_hydro_13_N"/>
</dbReference>
<comment type="similarity">
    <text evidence="1">Belongs to the glycosyl hydrolase 13 family.</text>
</comment>
<dbReference type="SUPFAM" id="SSF81296">
    <property type="entry name" value="E set domains"/>
    <property type="match status" value="1"/>
</dbReference>